<dbReference type="EMBL" id="UINC01056302">
    <property type="protein sequence ID" value="SVB76169.1"/>
    <property type="molecule type" value="Genomic_DNA"/>
</dbReference>
<dbReference type="InterPro" id="IPR016181">
    <property type="entry name" value="Acyl_CoA_acyltransferase"/>
</dbReference>
<dbReference type="PANTHER" id="PTHR43415:SF3">
    <property type="entry name" value="GNAT-FAMILY ACETYLTRANSFERASE"/>
    <property type="match status" value="1"/>
</dbReference>
<sequence>VISDYDNISIGLIDLFDVDFKNLKAGVGILINKNNRDKGYAKEALGILIEYSFKYLNLHQLYCNIIENNKPSINLFKSLGFIEVGLKKDWVYFKGEYKNEYLFQLTCT</sequence>
<proteinExistence type="predicted"/>
<reference evidence="2" key="1">
    <citation type="submission" date="2018-05" db="EMBL/GenBank/DDBJ databases">
        <authorList>
            <person name="Lanie J.A."/>
            <person name="Ng W.-L."/>
            <person name="Kazmierczak K.M."/>
            <person name="Andrzejewski T.M."/>
            <person name="Davidsen T.M."/>
            <person name="Wayne K.J."/>
            <person name="Tettelin H."/>
            <person name="Glass J.I."/>
            <person name="Rusch D."/>
            <person name="Podicherti R."/>
            <person name="Tsui H.-C.T."/>
            <person name="Winkler M.E."/>
        </authorList>
    </citation>
    <scope>NUCLEOTIDE SEQUENCE</scope>
</reference>
<evidence type="ECO:0000313" key="2">
    <source>
        <dbReference type="EMBL" id="SVB76169.1"/>
    </source>
</evidence>
<accession>A0A382GMH2</accession>
<protein>
    <recommendedName>
        <fullName evidence="1">N-acetyltransferase domain-containing protein</fullName>
    </recommendedName>
</protein>
<evidence type="ECO:0000259" key="1">
    <source>
        <dbReference type="PROSITE" id="PS51186"/>
    </source>
</evidence>
<dbReference type="Pfam" id="PF13302">
    <property type="entry name" value="Acetyltransf_3"/>
    <property type="match status" value="1"/>
</dbReference>
<dbReference type="GO" id="GO:0016747">
    <property type="term" value="F:acyltransferase activity, transferring groups other than amino-acyl groups"/>
    <property type="evidence" value="ECO:0007669"/>
    <property type="project" value="InterPro"/>
</dbReference>
<dbReference type="PROSITE" id="PS51186">
    <property type="entry name" value="GNAT"/>
    <property type="match status" value="1"/>
</dbReference>
<organism evidence="2">
    <name type="scientific">marine metagenome</name>
    <dbReference type="NCBI Taxonomy" id="408172"/>
    <lineage>
        <taxon>unclassified sequences</taxon>
        <taxon>metagenomes</taxon>
        <taxon>ecological metagenomes</taxon>
    </lineage>
</organism>
<dbReference type="SUPFAM" id="SSF55729">
    <property type="entry name" value="Acyl-CoA N-acyltransferases (Nat)"/>
    <property type="match status" value="1"/>
</dbReference>
<feature type="non-terminal residue" evidence="2">
    <location>
        <position position="1"/>
    </location>
</feature>
<gene>
    <name evidence="2" type="ORF">METZ01_LOCUS229023</name>
</gene>
<dbReference type="AlphaFoldDB" id="A0A382GMH2"/>
<name>A0A382GMH2_9ZZZZ</name>
<dbReference type="InterPro" id="IPR000182">
    <property type="entry name" value="GNAT_dom"/>
</dbReference>
<feature type="domain" description="N-acetyltransferase" evidence="1">
    <location>
        <begin position="1"/>
        <end position="108"/>
    </location>
</feature>
<dbReference type="Gene3D" id="3.40.630.30">
    <property type="match status" value="1"/>
</dbReference>
<dbReference type="PANTHER" id="PTHR43415">
    <property type="entry name" value="SPERMIDINE N(1)-ACETYLTRANSFERASE"/>
    <property type="match status" value="1"/>
</dbReference>